<evidence type="ECO:0000259" key="7">
    <source>
        <dbReference type="PROSITE" id="PS51918"/>
    </source>
</evidence>
<dbReference type="Gene3D" id="3.20.20.70">
    <property type="entry name" value="Aldolase class I"/>
    <property type="match status" value="1"/>
</dbReference>
<dbReference type="PROSITE" id="PS01305">
    <property type="entry name" value="MOAA_NIFB_PQQE"/>
    <property type="match status" value="1"/>
</dbReference>
<protein>
    <submittedName>
        <fullName evidence="8">Sulfatase maturation enzyme AslB, radical SAM superfamily</fullName>
    </submittedName>
</protein>
<dbReference type="PROSITE" id="PS51918">
    <property type="entry name" value="RADICAL_SAM"/>
    <property type="match status" value="1"/>
</dbReference>
<dbReference type="Pfam" id="PF04055">
    <property type="entry name" value="Radical_SAM"/>
    <property type="match status" value="1"/>
</dbReference>
<name>A0A450T9K2_9GAMM</name>
<dbReference type="UniPathway" id="UPA00782"/>
<evidence type="ECO:0000256" key="4">
    <source>
        <dbReference type="ARBA" id="ARBA00022723"/>
    </source>
</evidence>
<dbReference type="SUPFAM" id="SSF102114">
    <property type="entry name" value="Radical SAM enzymes"/>
    <property type="match status" value="1"/>
</dbReference>
<dbReference type="InterPro" id="IPR000385">
    <property type="entry name" value="MoaA_NifB_PqqE_Fe-S-bd_CS"/>
</dbReference>
<organism evidence="8">
    <name type="scientific">Candidatus Kentrum sp. DK</name>
    <dbReference type="NCBI Taxonomy" id="2126562"/>
    <lineage>
        <taxon>Bacteria</taxon>
        <taxon>Pseudomonadati</taxon>
        <taxon>Pseudomonadota</taxon>
        <taxon>Gammaproteobacteria</taxon>
        <taxon>Candidatus Kentrum</taxon>
    </lineage>
</organism>
<dbReference type="GO" id="GO:0046872">
    <property type="term" value="F:metal ion binding"/>
    <property type="evidence" value="ECO:0007669"/>
    <property type="project" value="UniProtKB-KW"/>
</dbReference>
<dbReference type="AlphaFoldDB" id="A0A450T9K2"/>
<dbReference type="InterPro" id="IPR058240">
    <property type="entry name" value="rSAM_sf"/>
</dbReference>
<keyword evidence="2" id="KW-0004">4Fe-4S</keyword>
<evidence type="ECO:0000256" key="5">
    <source>
        <dbReference type="ARBA" id="ARBA00023004"/>
    </source>
</evidence>
<dbReference type="CDD" id="cd01335">
    <property type="entry name" value="Radical_SAM"/>
    <property type="match status" value="1"/>
</dbReference>
<feature type="domain" description="Radical SAM core" evidence="7">
    <location>
        <begin position="101"/>
        <end position="335"/>
    </location>
</feature>
<dbReference type="SFLD" id="SFLDS00029">
    <property type="entry name" value="Radical_SAM"/>
    <property type="match status" value="1"/>
</dbReference>
<accession>A0A450T9K2</accession>
<gene>
    <name evidence="8" type="ORF">BECKDK2373C_GA0170839_110619</name>
</gene>
<proteinExistence type="predicted"/>
<reference evidence="8" key="1">
    <citation type="submission" date="2019-02" db="EMBL/GenBank/DDBJ databases">
        <authorList>
            <person name="Gruber-Vodicka R. H."/>
            <person name="Seah K. B. B."/>
        </authorList>
    </citation>
    <scope>NUCLEOTIDE SEQUENCE</scope>
    <source>
        <strain evidence="8">BECK_DK161</strain>
    </source>
</reference>
<dbReference type="GO" id="GO:0003824">
    <property type="term" value="F:catalytic activity"/>
    <property type="evidence" value="ECO:0007669"/>
    <property type="project" value="InterPro"/>
</dbReference>
<dbReference type="PANTHER" id="PTHR43787">
    <property type="entry name" value="FEMO COFACTOR BIOSYNTHESIS PROTEIN NIFB-RELATED"/>
    <property type="match status" value="1"/>
</dbReference>
<dbReference type="InterPro" id="IPR007197">
    <property type="entry name" value="rSAM"/>
</dbReference>
<dbReference type="GO" id="GO:0051539">
    <property type="term" value="F:4 iron, 4 sulfur cluster binding"/>
    <property type="evidence" value="ECO:0007669"/>
    <property type="project" value="UniProtKB-KW"/>
</dbReference>
<evidence type="ECO:0000313" key="8">
    <source>
        <dbReference type="EMBL" id="VFJ63358.1"/>
    </source>
</evidence>
<dbReference type="EMBL" id="CAADEY010000106">
    <property type="protein sequence ID" value="VFJ63358.1"/>
    <property type="molecule type" value="Genomic_DNA"/>
</dbReference>
<keyword evidence="5" id="KW-0408">Iron</keyword>
<dbReference type="InterPro" id="IPR013785">
    <property type="entry name" value="Aldolase_TIM"/>
</dbReference>
<evidence type="ECO:0000256" key="3">
    <source>
        <dbReference type="ARBA" id="ARBA00022691"/>
    </source>
</evidence>
<keyword evidence="4" id="KW-0479">Metal-binding</keyword>
<evidence type="ECO:0000256" key="1">
    <source>
        <dbReference type="ARBA" id="ARBA00001966"/>
    </source>
</evidence>
<comment type="cofactor">
    <cofactor evidence="1">
        <name>[4Fe-4S] cluster</name>
        <dbReference type="ChEBI" id="CHEBI:49883"/>
    </cofactor>
</comment>
<evidence type="ECO:0000256" key="2">
    <source>
        <dbReference type="ARBA" id="ARBA00022485"/>
    </source>
</evidence>
<dbReference type="PANTHER" id="PTHR43787:SF3">
    <property type="entry name" value="ARYLSULFATASE REGULATORY PROTEIN"/>
    <property type="match status" value="1"/>
</dbReference>
<keyword evidence="6" id="KW-0411">Iron-sulfur</keyword>
<sequence>MLTLENLGNDMSYALSFMVTKFKEKGVWYLYNWLNEENVSIEDERHPLYIALEEKTNRIKYFDVNGSMEDFSFLRDAHFLVRDDKEVREIVEKKFAEINDPSDVGIVLMPVNQACNFRCIYCHQDHGASERMGEREKETILRFIKKLNPLKLRVDYFGGEPLLNSGFMIDFNETLKLISKDAPFYLSSSSVTTNGYLLTKSLFVELLKAKITTFQITIDGPRRFHDKLRPLATGEGTFDTIYGNLMDISSLDRSHKFSVTIRMNFYGESSKAEYLKEFIDKLTSDFGDDERFVFMAQQISNWSNDTLNKNIYLEEKDGTRRQIKIEQKIEKAGMNSVSMVNLTGPESSHCYSSKPNFFVLYPYPDKNAKSLLVQKCTLCVSNPINNVGWIRSDGSLEANTNIDIWTKGSLFDEKKCRSCFFVLSCFGKSCGLRNYEKGKIVCPKEKQQEVMLVKRILGFIERDVIKRSINLEHKS</sequence>
<dbReference type="SFLD" id="SFLDG01067">
    <property type="entry name" value="SPASM/twitch_domain_containing"/>
    <property type="match status" value="1"/>
</dbReference>
<evidence type="ECO:0000256" key="6">
    <source>
        <dbReference type="ARBA" id="ARBA00023014"/>
    </source>
</evidence>
<keyword evidence="3" id="KW-0949">S-adenosyl-L-methionine</keyword>